<keyword evidence="3" id="KW-1185">Reference proteome</keyword>
<evidence type="ECO:0000313" key="3">
    <source>
        <dbReference type="Proteomes" id="UP000244722"/>
    </source>
</evidence>
<comment type="caution">
    <text evidence="2">The sequence shown here is derived from an EMBL/GenBank/DDBJ whole genome shotgun (WGS) entry which is preliminary data.</text>
</comment>
<dbReference type="Proteomes" id="UP000244722">
    <property type="component" value="Unassembled WGS sequence"/>
</dbReference>
<dbReference type="EMBL" id="NESQ01000103">
    <property type="protein sequence ID" value="PUU78933.1"/>
    <property type="molecule type" value="Genomic_DNA"/>
</dbReference>
<evidence type="ECO:0000313" key="2">
    <source>
        <dbReference type="EMBL" id="PUU78933.1"/>
    </source>
</evidence>
<protein>
    <submittedName>
        <fullName evidence="2">Uncharacterized protein</fullName>
    </submittedName>
</protein>
<proteinExistence type="predicted"/>
<name>A0A2T6ZTX6_TUBBO</name>
<organism evidence="2 3">
    <name type="scientific">Tuber borchii</name>
    <name type="common">White truffle</name>
    <dbReference type="NCBI Taxonomy" id="42251"/>
    <lineage>
        <taxon>Eukaryota</taxon>
        <taxon>Fungi</taxon>
        <taxon>Dikarya</taxon>
        <taxon>Ascomycota</taxon>
        <taxon>Pezizomycotina</taxon>
        <taxon>Pezizomycetes</taxon>
        <taxon>Pezizales</taxon>
        <taxon>Tuberaceae</taxon>
        <taxon>Tuber</taxon>
    </lineage>
</organism>
<reference evidence="2 3" key="1">
    <citation type="submission" date="2017-04" db="EMBL/GenBank/DDBJ databases">
        <title>Draft genome sequence of Tuber borchii Vittad., a whitish edible truffle.</title>
        <authorList>
            <consortium name="DOE Joint Genome Institute"/>
            <person name="Murat C."/>
            <person name="Kuo A."/>
            <person name="Barry K.W."/>
            <person name="Clum A."/>
            <person name="Dockter R.B."/>
            <person name="Fauchery L."/>
            <person name="Iotti M."/>
            <person name="Kohler A."/>
            <person name="Labutti K."/>
            <person name="Lindquist E.A."/>
            <person name="Lipzen A."/>
            <person name="Ohm R.A."/>
            <person name="Wang M."/>
            <person name="Grigoriev I.V."/>
            <person name="Zambonelli A."/>
            <person name="Martin F.M."/>
        </authorList>
    </citation>
    <scope>NUCLEOTIDE SEQUENCE [LARGE SCALE GENOMIC DNA]</scope>
    <source>
        <strain evidence="2 3">Tbo3840</strain>
    </source>
</reference>
<evidence type="ECO:0000256" key="1">
    <source>
        <dbReference type="SAM" id="MobiDB-lite"/>
    </source>
</evidence>
<dbReference type="AlphaFoldDB" id="A0A2T6ZTX6"/>
<gene>
    <name evidence="2" type="ORF">B9Z19DRAFT_26921</name>
</gene>
<sequence>MWSNRYSGWDNDRDLIPAGGGGVSSRMSSSGYPDYNAYRVYIPKIAPPTPLKKRKPSSPLPIRNPDVVPPSHKPTPTRPTITSYTPITVGKPLSLLKGGRLADIMVDSNTEINNFAMKPAITLPELREPMILELLETANENLCCEHVSIQDFDSWTVENPELEENKHIRYEYNSFTERLIIKCMATRTHDSLQYFFNQTFSSFLNERIGSLKTSQLFSVGTGTTFEDFRGKWSGGSSKLPDAFAMLNTTRFPAIV</sequence>
<feature type="region of interest" description="Disordered" evidence="1">
    <location>
        <begin position="49"/>
        <end position="84"/>
    </location>
</feature>
<accession>A0A2T6ZTX6</accession>
<feature type="compositionally biased region" description="Pro residues" evidence="1">
    <location>
        <begin position="67"/>
        <end position="77"/>
    </location>
</feature>